<dbReference type="EMBL" id="ML119118">
    <property type="protein sequence ID" value="RPB14366.1"/>
    <property type="molecule type" value="Genomic_DNA"/>
</dbReference>
<dbReference type="GO" id="GO:0030150">
    <property type="term" value="P:protein import into mitochondrial matrix"/>
    <property type="evidence" value="ECO:0007669"/>
    <property type="project" value="TreeGrafter"/>
</dbReference>
<organism evidence="7 8">
    <name type="scientific">Morchella conica CCBAS932</name>
    <dbReference type="NCBI Taxonomy" id="1392247"/>
    <lineage>
        <taxon>Eukaryota</taxon>
        <taxon>Fungi</taxon>
        <taxon>Dikarya</taxon>
        <taxon>Ascomycota</taxon>
        <taxon>Pezizomycotina</taxon>
        <taxon>Pezizomycetes</taxon>
        <taxon>Pezizales</taxon>
        <taxon>Morchellaceae</taxon>
        <taxon>Morchella</taxon>
    </lineage>
</organism>
<dbReference type="InterPro" id="IPR024158">
    <property type="entry name" value="Mt_import_TIM15"/>
</dbReference>
<proteinExistence type="predicted"/>
<feature type="compositionally biased region" description="Acidic residues" evidence="5">
    <location>
        <begin position="183"/>
        <end position="193"/>
    </location>
</feature>
<keyword evidence="8" id="KW-1185">Reference proteome</keyword>
<feature type="compositionally biased region" description="Basic and acidic residues" evidence="5">
    <location>
        <begin position="194"/>
        <end position="207"/>
    </location>
</feature>
<dbReference type="GO" id="GO:0005739">
    <property type="term" value="C:mitochondrion"/>
    <property type="evidence" value="ECO:0007669"/>
    <property type="project" value="TreeGrafter"/>
</dbReference>
<evidence type="ECO:0000313" key="7">
    <source>
        <dbReference type="EMBL" id="RPB14366.1"/>
    </source>
</evidence>
<dbReference type="OrthoDB" id="512667at2759"/>
<dbReference type="Pfam" id="PF05180">
    <property type="entry name" value="zf-DNL"/>
    <property type="match status" value="1"/>
</dbReference>
<dbReference type="PANTHER" id="PTHR20922">
    <property type="entry name" value="DNL-TYPE ZINC FINGER PROTEIN"/>
    <property type="match status" value="1"/>
</dbReference>
<dbReference type="Proteomes" id="UP000277580">
    <property type="component" value="Unassembled WGS sequence"/>
</dbReference>
<keyword evidence="1" id="KW-0479">Metal-binding</keyword>
<sequence>MNFARHLLRRAVIAPLPSRGIPIILPSLCAAPVRALAAPVPGVIIPRLQQSVRHESSTAIGAIGNTGATAEGEEVKETKPPSYELTVTCRPCTHRSSHTITKQGYHHGSVMITCPGCQNRHVISDHLKIFGETARSFEDILSQSGSGETVKKVALSPEEQMAAVEKVLKEKGIWSKDGGDVELLPDEPKETEEDWRKGLVGENEKKE</sequence>
<evidence type="ECO:0000259" key="6">
    <source>
        <dbReference type="PROSITE" id="PS51501"/>
    </source>
</evidence>
<keyword evidence="3" id="KW-0862">Zinc</keyword>
<evidence type="ECO:0000256" key="1">
    <source>
        <dbReference type="ARBA" id="ARBA00022723"/>
    </source>
</evidence>
<dbReference type="GO" id="GO:0006457">
    <property type="term" value="P:protein folding"/>
    <property type="evidence" value="ECO:0007669"/>
    <property type="project" value="TreeGrafter"/>
</dbReference>
<evidence type="ECO:0000313" key="8">
    <source>
        <dbReference type="Proteomes" id="UP000277580"/>
    </source>
</evidence>
<protein>
    <submittedName>
        <fullName evidence="7">Zf-DNL-domain-containing protein</fullName>
    </submittedName>
</protein>
<dbReference type="PROSITE" id="PS51501">
    <property type="entry name" value="ZF_DNL"/>
    <property type="match status" value="1"/>
</dbReference>
<dbReference type="GO" id="GO:0050821">
    <property type="term" value="P:protein stabilization"/>
    <property type="evidence" value="ECO:0007669"/>
    <property type="project" value="TreeGrafter"/>
</dbReference>
<dbReference type="GO" id="GO:0008270">
    <property type="term" value="F:zinc ion binding"/>
    <property type="evidence" value="ECO:0007669"/>
    <property type="project" value="UniProtKB-KW"/>
</dbReference>
<evidence type="ECO:0000256" key="3">
    <source>
        <dbReference type="ARBA" id="ARBA00022833"/>
    </source>
</evidence>
<dbReference type="PANTHER" id="PTHR20922:SF13">
    <property type="entry name" value="DNL-TYPE ZINC FINGER PROTEIN"/>
    <property type="match status" value="1"/>
</dbReference>
<keyword evidence="2 4" id="KW-0863">Zinc-finger</keyword>
<dbReference type="InterPro" id="IPR007853">
    <property type="entry name" value="Znf_DNL-typ"/>
</dbReference>
<dbReference type="STRING" id="1392247.A0A3N4KV04"/>
<name>A0A3N4KV04_9PEZI</name>
<dbReference type="InParanoid" id="A0A3N4KV04"/>
<accession>A0A3N4KV04</accession>
<evidence type="ECO:0000256" key="2">
    <source>
        <dbReference type="ARBA" id="ARBA00022771"/>
    </source>
</evidence>
<dbReference type="AlphaFoldDB" id="A0A3N4KV04"/>
<reference evidence="7 8" key="1">
    <citation type="journal article" date="2018" name="Nat. Ecol. Evol.">
        <title>Pezizomycetes genomes reveal the molecular basis of ectomycorrhizal truffle lifestyle.</title>
        <authorList>
            <person name="Murat C."/>
            <person name="Payen T."/>
            <person name="Noel B."/>
            <person name="Kuo A."/>
            <person name="Morin E."/>
            <person name="Chen J."/>
            <person name="Kohler A."/>
            <person name="Krizsan K."/>
            <person name="Balestrini R."/>
            <person name="Da Silva C."/>
            <person name="Montanini B."/>
            <person name="Hainaut M."/>
            <person name="Levati E."/>
            <person name="Barry K.W."/>
            <person name="Belfiori B."/>
            <person name="Cichocki N."/>
            <person name="Clum A."/>
            <person name="Dockter R.B."/>
            <person name="Fauchery L."/>
            <person name="Guy J."/>
            <person name="Iotti M."/>
            <person name="Le Tacon F."/>
            <person name="Lindquist E.A."/>
            <person name="Lipzen A."/>
            <person name="Malagnac F."/>
            <person name="Mello A."/>
            <person name="Molinier V."/>
            <person name="Miyauchi S."/>
            <person name="Poulain J."/>
            <person name="Riccioni C."/>
            <person name="Rubini A."/>
            <person name="Sitrit Y."/>
            <person name="Splivallo R."/>
            <person name="Traeger S."/>
            <person name="Wang M."/>
            <person name="Zifcakova L."/>
            <person name="Wipf D."/>
            <person name="Zambonelli A."/>
            <person name="Paolocci F."/>
            <person name="Nowrousian M."/>
            <person name="Ottonello S."/>
            <person name="Baldrian P."/>
            <person name="Spatafora J.W."/>
            <person name="Henrissat B."/>
            <person name="Nagy L.G."/>
            <person name="Aury J.M."/>
            <person name="Wincker P."/>
            <person name="Grigoriev I.V."/>
            <person name="Bonfante P."/>
            <person name="Martin F.M."/>
        </authorList>
    </citation>
    <scope>NUCLEOTIDE SEQUENCE [LARGE SCALE GENOMIC DNA]</scope>
    <source>
        <strain evidence="7 8">CCBAS932</strain>
    </source>
</reference>
<dbReference type="GO" id="GO:0051087">
    <property type="term" value="F:protein-folding chaperone binding"/>
    <property type="evidence" value="ECO:0007669"/>
    <property type="project" value="TreeGrafter"/>
</dbReference>
<gene>
    <name evidence="7" type="ORF">P167DRAFT_604206</name>
</gene>
<feature type="domain" description="DNL-type" evidence="6">
    <location>
        <begin position="78"/>
        <end position="175"/>
    </location>
</feature>
<feature type="region of interest" description="Disordered" evidence="5">
    <location>
        <begin position="176"/>
        <end position="207"/>
    </location>
</feature>
<evidence type="ECO:0000256" key="4">
    <source>
        <dbReference type="PROSITE-ProRule" id="PRU00834"/>
    </source>
</evidence>
<evidence type="ECO:0000256" key="5">
    <source>
        <dbReference type="SAM" id="MobiDB-lite"/>
    </source>
</evidence>